<dbReference type="BioCyc" id="SCEL448385:SCE_RS15040-MONOMER"/>
<reference evidence="2 3" key="1">
    <citation type="journal article" date="2007" name="Nat. Biotechnol.">
        <title>Complete genome sequence of the myxobacterium Sorangium cellulosum.</title>
        <authorList>
            <person name="Schneiker S."/>
            <person name="Perlova O."/>
            <person name="Kaiser O."/>
            <person name="Gerth K."/>
            <person name="Alici A."/>
            <person name="Altmeyer M.O."/>
            <person name="Bartels D."/>
            <person name="Bekel T."/>
            <person name="Beyer S."/>
            <person name="Bode E."/>
            <person name="Bode H.B."/>
            <person name="Bolten C.J."/>
            <person name="Choudhuri J.V."/>
            <person name="Doss S."/>
            <person name="Elnakady Y.A."/>
            <person name="Frank B."/>
            <person name="Gaigalat L."/>
            <person name="Goesmann A."/>
            <person name="Groeger C."/>
            <person name="Gross F."/>
            <person name="Jelsbak L."/>
            <person name="Jelsbak L."/>
            <person name="Kalinowski J."/>
            <person name="Kegler C."/>
            <person name="Knauber T."/>
            <person name="Konietzny S."/>
            <person name="Kopp M."/>
            <person name="Krause L."/>
            <person name="Krug D."/>
            <person name="Linke B."/>
            <person name="Mahmud T."/>
            <person name="Martinez-Arias R."/>
            <person name="McHardy A.C."/>
            <person name="Merai M."/>
            <person name="Meyer F."/>
            <person name="Mormann S."/>
            <person name="Munoz-Dorado J."/>
            <person name="Perez J."/>
            <person name="Pradella S."/>
            <person name="Rachid S."/>
            <person name="Raddatz G."/>
            <person name="Rosenau F."/>
            <person name="Rueckert C."/>
            <person name="Sasse F."/>
            <person name="Scharfe M."/>
            <person name="Schuster S.C."/>
            <person name="Suen G."/>
            <person name="Treuner-Lange A."/>
            <person name="Velicer G.J."/>
            <person name="Vorholter F.-J."/>
            <person name="Weissman K.J."/>
            <person name="Welch R.D."/>
            <person name="Wenzel S.C."/>
            <person name="Whitworth D.E."/>
            <person name="Wilhelm S."/>
            <person name="Wittmann C."/>
            <person name="Bloecker H."/>
            <person name="Puehler A."/>
            <person name="Mueller R."/>
        </authorList>
    </citation>
    <scope>NUCLEOTIDE SEQUENCE [LARGE SCALE GENOMIC DNA]</scope>
    <source>
        <strain evidence="3">So ce56</strain>
    </source>
</reference>
<dbReference type="STRING" id="448385.sce2929"/>
<sequence>MRCVAAPRIELTTCLTSRGPVKAPRKTRLGEPAGPILAESRSYTARHQKCRGAPSKDAGSSRDITCRLARVQASFDAAAGKRPARKPIRIRTLSLSLSLCGRILLGLSAATVTTFALSPIALAAPKGSKSIAIHIEGPNADDIREDIVSLVPETLKVVDDDAFSKSLRSAGQTKPVGDALVMKAQRKKAIDRIRKAGKAAKAEGVIYGVSRTNKKKKKEVYLVYVDENAGDLAVDSAVPLGGSRDDRKRALEDLLGPTLSQIAPAAAAADEDQPKDGGGDGDGEKDGDEKDGDEKSSDGDDKGGDGDEGGKRKPHDPRSALFSIEAGVEFAGRWFDYSDPVTQNLRPYDVFGQPALSISGEVYPLASTDIPVLKGLGITAGFMMAPGLNSAVGDGDPLGTTYQRINLGLRERLSIGESSVLGISAGLRLLTFEVDAAEALASTVPNVSYTLIRAGLDARVPVGPVALALGADYLFPLSSGQVYERFAGASVQGIGAMAGVLVPVTTGVEARLLIEYARFFSSFEPAIGDRYVAGGAIDQYLGVRLAGAYVY</sequence>
<evidence type="ECO:0000313" key="3">
    <source>
        <dbReference type="Proteomes" id="UP000002139"/>
    </source>
</evidence>
<feature type="region of interest" description="Disordered" evidence="1">
    <location>
        <begin position="264"/>
        <end position="319"/>
    </location>
</feature>
<dbReference type="EMBL" id="AM746676">
    <property type="protein sequence ID" value="CAN93088.1"/>
    <property type="molecule type" value="Genomic_DNA"/>
</dbReference>
<gene>
    <name evidence="2" type="ordered locus">sce2929</name>
</gene>
<dbReference type="HOGENOM" id="CLU_594335_0_0_7"/>
<dbReference type="AlphaFoldDB" id="A9GF15"/>
<evidence type="ECO:0000313" key="2">
    <source>
        <dbReference type="EMBL" id="CAN93088.1"/>
    </source>
</evidence>
<organism evidence="2 3">
    <name type="scientific">Sorangium cellulosum (strain So ce56)</name>
    <name type="common">Polyangium cellulosum (strain So ce56)</name>
    <dbReference type="NCBI Taxonomy" id="448385"/>
    <lineage>
        <taxon>Bacteria</taxon>
        <taxon>Pseudomonadati</taxon>
        <taxon>Myxococcota</taxon>
        <taxon>Polyangia</taxon>
        <taxon>Polyangiales</taxon>
        <taxon>Polyangiaceae</taxon>
        <taxon>Sorangium</taxon>
    </lineage>
</organism>
<accession>A9GF15</accession>
<dbReference type="Proteomes" id="UP000002139">
    <property type="component" value="Chromosome"/>
</dbReference>
<protein>
    <submittedName>
        <fullName evidence="2">Uncharacterized protein</fullName>
    </submittedName>
</protein>
<evidence type="ECO:0000256" key="1">
    <source>
        <dbReference type="SAM" id="MobiDB-lite"/>
    </source>
</evidence>
<name>A9GF15_SORC5</name>
<keyword evidence="3" id="KW-1185">Reference proteome</keyword>
<proteinExistence type="predicted"/>
<dbReference type="KEGG" id="scl:sce2929"/>
<feature type="compositionally biased region" description="Basic and acidic residues" evidence="1">
    <location>
        <begin position="272"/>
        <end position="311"/>
    </location>
</feature>